<dbReference type="Proteomes" id="UP000182259">
    <property type="component" value="Chromosome VII"/>
</dbReference>
<feature type="transmembrane region" description="Helical" evidence="1">
    <location>
        <begin position="81"/>
        <end position="102"/>
    </location>
</feature>
<evidence type="ECO:0000313" key="3">
    <source>
        <dbReference type="Proteomes" id="UP000182259"/>
    </source>
</evidence>
<organism evidence="2 3">
    <name type="scientific">Sungouiella intermedia</name>
    <dbReference type="NCBI Taxonomy" id="45354"/>
    <lineage>
        <taxon>Eukaryota</taxon>
        <taxon>Fungi</taxon>
        <taxon>Dikarya</taxon>
        <taxon>Ascomycota</taxon>
        <taxon>Saccharomycotina</taxon>
        <taxon>Pichiomycetes</taxon>
        <taxon>Metschnikowiaceae</taxon>
        <taxon>Sungouiella</taxon>
    </lineage>
</organism>
<accession>A0A1L0C7U4</accession>
<reference evidence="2 3" key="1">
    <citation type="submission" date="2016-10" db="EMBL/GenBank/DDBJ databases">
        <authorList>
            <person name="de Groot N.N."/>
        </authorList>
    </citation>
    <scope>NUCLEOTIDE SEQUENCE [LARGE SCALE GENOMIC DNA]</scope>
    <source>
        <strain evidence="2 3">PYCC 4715</strain>
    </source>
</reference>
<gene>
    <name evidence="2" type="ORF">SAMEA4029009_CIC11G00000005753</name>
</gene>
<dbReference type="GO" id="GO:0140580">
    <property type="term" value="F:mitochondrion autophagosome adaptor activity"/>
    <property type="evidence" value="ECO:0007669"/>
    <property type="project" value="InterPro"/>
</dbReference>
<evidence type="ECO:0000256" key="1">
    <source>
        <dbReference type="SAM" id="Phobius"/>
    </source>
</evidence>
<dbReference type="PANTHER" id="PTHR38699:SF1">
    <property type="entry name" value="MITOPHAGY RECEPTOR ATG43"/>
    <property type="match status" value="1"/>
</dbReference>
<dbReference type="EMBL" id="LT635770">
    <property type="protein sequence ID" value="SGZ58946.1"/>
    <property type="molecule type" value="Genomic_DNA"/>
</dbReference>
<dbReference type="InterPro" id="IPR013898">
    <property type="entry name" value="Atg43"/>
</dbReference>
<evidence type="ECO:0000313" key="2">
    <source>
        <dbReference type="EMBL" id="SGZ58946.1"/>
    </source>
</evidence>
<keyword evidence="1" id="KW-1133">Transmembrane helix</keyword>
<name>A0A1L0C7U4_9ASCO</name>
<keyword evidence="1" id="KW-0472">Membrane</keyword>
<protein>
    <submittedName>
        <fullName evidence="2">CIC11C00000005753</fullName>
    </submittedName>
</protein>
<sequence>MSSNLKVPAITIPDLRFEQSFLKSLDRYADQAQSKKSAISNAELKLLDIDDDKSVTNEAELAPIAPITPGIVMYAILKDQIFMPLLQGFLWSGLLLCVRPFLGMIVANGQRWGTWVANGIGISPRRVRR</sequence>
<dbReference type="AlphaFoldDB" id="A0A1L0C7U4"/>
<dbReference type="PANTHER" id="PTHR38699">
    <property type="entry name" value="CHROMOSOME 1, WHOLE GENOME SHOTGUN SEQUENCE"/>
    <property type="match status" value="1"/>
</dbReference>
<keyword evidence="1" id="KW-0812">Transmembrane</keyword>
<dbReference type="GO" id="GO:0000423">
    <property type="term" value="P:mitophagy"/>
    <property type="evidence" value="ECO:0007669"/>
    <property type="project" value="InterPro"/>
</dbReference>
<proteinExistence type="predicted"/>